<comment type="caution">
    <text evidence="2">The sequence shown here is derived from an EMBL/GenBank/DDBJ whole genome shotgun (WGS) entry which is preliminary data.</text>
</comment>
<protein>
    <submittedName>
        <fullName evidence="2">GTP-binding protein</fullName>
    </submittedName>
</protein>
<dbReference type="Pfam" id="PF07683">
    <property type="entry name" value="CobW_C"/>
    <property type="match status" value="1"/>
</dbReference>
<dbReference type="Proteomes" id="UP001576774">
    <property type="component" value="Unassembled WGS sequence"/>
</dbReference>
<dbReference type="SUPFAM" id="SSF90002">
    <property type="entry name" value="Hypothetical protein YjiA, C-terminal domain"/>
    <property type="match status" value="1"/>
</dbReference>
<accession>A0ABV4WYH7</accession>
<gene>
    <name evidence="2" type="ORF">ACE1CC_01570</name>
</gene>
<organism evidence="2 3">
    <name type="scientific">Floridaenema aerugineum BLCC-F46</name>
    <dbReference type="NCBI Taxonomy" id="3153654"/>
    <lineage>
        <taxon>Bacteria</taxon>
        <taxon>Bacillati</taxon>
        <taxon>Cyanobacteriota</taxon>
        <taxon>Cyanophyceae</taxon>
        <taxon>Oscillatoriophycideae</taxon>
        <taxon>Aerosakkonematales</taxon>
        <taxon>Aerosakkonemataceae</taxon>
        <taxon>Floridanema</taxon>
        <taxon>Floridanema aerugineum</taxon>
    </lineage>
</organism>
<evidence type="ECO:0000259" key="1">
    <source>
        <dbReference type="Pfam" id="PF07683"/>
    </source>
</evidence>
<dbReference type="EMBL" id="JBHFNQ010000013">
    <property type="protein sequence ID" value="MFB2875559.1"/>
    <property type="molecule type" value="Genomic_DNA"/>
</dbReference>
<proteinExistence type="predicted"/>
<sequence>MEPAKITLVAGAIGAGKTTWIRQQLSQVASSAVYLSLGTGSVPVDSTYLVAEVPGLIGLNDQQLGEFLAQTNEEPNIYIELGFYLDLASLMLPFNISDCHKVAVLPSGIDPAEWQDWADTIAIGIENQITLSQSEIWRSVLTGQVLDFPSLNTFWYELTNGAYGKVGRIKGIFDIADGRSFYFDFVAGNPQTKHTELNLDLWLDGRPNRFSGIEIVGEQLDREAIAQTLKDCCLDEQTIAYYQQQIKTSLAQQEEEAA</sequence>
<dbReference type="RefSeq" id="WP_413268717.1">
    <property type="nucleotide sequence ID" value="NZ_JBHFNQ010000013.1"/>
</dbReference>
<feature type="domain" description="CobW C-terminal" evidence="1">
    <location>
        <begin position="155"/>
        <end position="232"/>
    </location>
</feature>
<dbReference type="InterPro" id="IPR011629">
    <property type="entry name" value="CobW-like_C"/>
</dbReference>
<name>A0ABV4WYH7_9CYAN</name>
<evidence type="ECO:0000313" key="3">
    <source>
        <dbReference type="Proteomes" id="UP001576774"/>
    </source>
</evidence>
<reference evidence="2 3" key="1">
    <citation type="submission" date="2024-09" db="EMBL/GenBank/DDBJ databases">
        <title>Floridaenema gen nov. (Aerosakkonemataceae, Aerosakkonematales ord. nov., Cyanobacteria) from benthic tropical and subtropical fresh waters, with the description of four new species.</title>
        <authorList>
            <person name="Moretto J.A."/>
            <person name="Berthold D.E."/>
            <person name="Lefler F.W."/>
            <person name="Huang I.-S."/>
            <person name="Laughinghouse H. IV."/>
        </authorList>
    </citation>
    <scope>NUCLEOTIDE SEQUENCE [LARGE SCALE GENOMIC DNA]</scope>
    <source>
        <strain evidence="2 3">BLCC-F46</strain>
    </source>
</reference>
<keyword evidence="3" id="KW-1185">Reference proteome</keyword>
<evidence type="ECO:0000313" key="2">
    <source>
        <dbReference type="EMBL" id="MFB2875559.1"/>
    </source>
</evidence>